<dbReference type="OrthoDB" id="7762859at2759"/>
<dbReference type="Proteomes" id="UP000024635">
    <property type="component" value="Unassembled WGS sequence"/>
</dbReference>
<reference evidence="3" key="1">
    <citation type="journal article" date="2015" name="Nat. Genet.">
        <title>The genome and transcriptome of the zoonotic hookworm Ancylostoma ceylanicum identify infection-specific gene families.</title>
        <authorList>
            <person name="Schwarz E.M."/>
            <person name="Hu Y."/>
            <person name="Antoshechkin I."/>
            <person name="Miller M.M."/>
            <person name="Sternberg P.W."/>
            <person name="Aroian R.V."/>
        </authorList>
    </citation>
    <scope>NUCLEOTIDE SEQUENCE</scope>
    <source>
        <strain evidence="3">HY135</strain>
    </source>
</reference>
<protein>
    <submittedName>
        <fullName evidence="2">Uncharacterized protein</fullName>
    </submittedName>
</protein>
<proteinExistence type="predicted"/>
<dbReference type="AlphaFoldDB" id="A0A016UZG1"/>
<feature type="coiled-coil region" evidence="1">
    <location>
        <begin position="8"/>
        <end position="51"/>
    </location>
</feature>
<gene>
    <name evidence="2" type="primary">Acey_s0022.g494</name>
    <name evidence="2" type="ORF">Y032_0022g494</name>
</gene>
<evidence type="ECO:0000256" key="1">
    <source>
        <dbReference type="SAM" id="Coils"/>
    </source>
</evidence>
<keyword evidence="3" id="KW-1185">Reference proteome</keyword>
<dbReference type="EMBL" id="JARK01001358">
    <property type="protein sequence ID" value="EYC20177.1"/>
    <property type="molecule type" value="Genomic_DNA"/>
</dbReference>
<evidence type="ECO:0000313" key="2">
    <source>
        <dbReference type="EMBL" id="EYC20177.1"/>
    </source>
</evidence>
<comment type="caution">
    <text evidence="2">The sequence shown here is derived from an EMBL/GenBank/DDBJ whole genome shotgun (WGS) entry which is preliminary data.</text>
</comment>
<keyword evidence="1" id="KW-0175">Coiled coil</keyword>
<evidence type="ECO:0000313" key="3">
    <source>
        <dbReference type="Proteomes" id="UP000024635"/>
    </source>
</evidence>
<name>A0A016UZG1_9BILA</name>
<sequence length="177" mass="20307">MVLLVSCLSQIKTGIDSLQSKIDKMELQYANAKSKTEQKELIQEIEDFEKESKYSEILQEAEGFQYVVEVNIADTKIKLRKVQLKLKLPVQCDISEESTSTSGESNRTTNPAREIEEIPEENRRCRLAKPPPKFYGNQEEFPEYWALYESLIDNCNELTTIEKIVLLKESLKGPAEA</sequence>
<organism evidence="2 3">
    <name type="scientific">Ancylostoma ceylanicum</name>
    <dbReference type="NCBI Taxonomy" id="53326"/>
    <lineage>
        <taxon>Eukaryota</taxon>
        <taxon>Metazoa</taxon>
        <taxon>Ecdysozoa</taxon>
        <taxon>Nematoda</taxon>
        <taxon>Chromadorea</taxon>
        <taxon>Rhabditida</taxon>
        <taxon>Rhabditina</taxon>
        <taxon>Rhabditomorpha</taxon>
        <taxon>Strongyloidea</taxon>
        <taxon>Ancylostomatidae</taxon>
        <taxon>Ancylostomatinae</taxon>
        <taxon>Ancylostoma</taxon>
    </lineage>
</organism>
<accession>A0A016UZG1</accession>